<evidence type="ECO:0000313" key="4">
    <source>
        <dbReference type="Proteomes" id="UP000198728"/>
    </source>
</evidence>
<evidence type="ECO:0000256" key="1">
    <source>
        <dbReference type="ARBA" id="ARBA00007673"/>
    </source>
</evidence>
<dbReference type="Pfam" id="PF04303">
    <property type="entry name" value="PrpF"/>
    <property type="match status" value="1"/>
</dbReference>
<dbReference type="Proteomes" id="UP000198728">
    <property type="component" value="Unassembled WGS sequence"/>
</dbReference>
<evidence type="ECO:0000256" key="2">
    <source>
        <dbReference type="ARBA" id="ARBA00023235"/>
    </source>
</evidence>
<dbReference type="EMBL" id="FOLG01000010">
    <property type="protein sequence ID" value="SFC86573.1"/>
    <property type="molecule type" value="Genomic_DNA"/>
</dbReference>
<dbReference type="STRING" id="441112.SAMN04488094_110106"/>
<reference evidence="3 4" key="1">
    <citation type="submission" date="2016-10" db="EMBL/GenBank/DDBJ databases">
        <authorList>
            <person name="de Groot N.N."/>
        </authorList>
    </citation>
    <scope>NUCLEOTIDE SEQUENCE [LARGE SCALE GENOMIC DNA]</scope>
    <source>
        <strain evidence="3 4">DSM 19548</strain>
    </source>
</reference>
<sequence length="363" mass="38461">MFRGSDLPMDRSARDRIFLHVLGSPDPYGRQLDGMGAGISSLSKAVIVEPSARDDADVDYTFVQVAVKEPIVDYGTMCGNMSSAVGPFAVDEGMVQVSDGIATVRVFNTNTGKHFTARFPVKHGRAVEAGDFEIPGVAGTGARIRLDYADPGGGASGALLPTGQPRDMLEVADTGRFEVSMVDVSNPVVFVRAADFARSATEGPEELERDTDLMDRLDRVRRAASVAMGLSGTPGEAMLSVPRLVMVAPPADFAALDGRRYGAADYHVATRSVSMGNIHRAIMLSGAMCVAVAANIPGTIVSELAMSAETTLVGTPSGLVPAEAEIRRHRDGWEAVWATTYRTQRRLMEGAVLVPAAFLEGAT</sequence>
<dbReference type="AlphaFoldDB" id="A0A1I1MVI2"/>
<dbReference type="InterPro" id="IPR007400">
    <property type="entry name" value="PrpF-like"/>
</dbReference>
<proteinExistence type="inferred from homology"/>
<evidence type="ECO:0008006" key="5">
    <source>
        <dbReference type="Google" id="ProtNLM"/>
    </source>
</evidence>
<dbReference type="Gene3D" id="3.10.310.10">
    <property type="entry name" value="Diaminopimelate Epimerase, Chain A, domain 1"/>
    <property type="match status" value="2"/>
</dbReference>
<protein>
    <recommendedName>
        <fullName evidence="5">2-methylaconitate cis-trans isomerase</fullName>
    </recommendedName>
</protein>
<gene>
    <name evidence="3" type="ORF">SAMN04488094_110106</name>
</gene>
<dbReference type="SUPFAM" id="SSF54506">
    <property type="entry name" value="Diaminopimelate epimerase-like"/>
    <property type="match status" value="2"/>
</dbReference>
<comment type="similarity">
    <text evidence="1">Belongs to the PrpF family.</text>
</comment>
<dbReference type="GO" id="GO:0016853">
    <property type="term" value="F:isomerase activity"/>
    <property type="evidence" value="ECO:0007669"/>
    <property type="project" value="UniProtKB-KW"/>
</dbReference>
<accession>A0A1I1MVI2</accession>
<keyword evidence="4" id="KW-1185">Reference proteome</keyword>
<dbReference type="PANTHER" id="PTHR43709">
    <property type="entry name" value="ACONITATE ISOMERASE-RELATED"/>
    <property type="match status" value="1"/>
</dbReference>
<name>A0A1I1MVI2_9RHOB</name>
<dbReference type="OrthoDB" id="9779763at2"/>
<evidence type="ECO:0000313" key="3">
    <source>
        <dbReference type="EMBL" id="SFC86573.1"/>
    </source>
</evidence>
<dbReference type="PANTHER" id="PTHR43709:SF2">
    <property type="entry name" value="DUF453 DOMAIN PROTEIN (AFU_ORTHOLOGUE AFUA_6G00360)"/>
    <property type="match status" value="1"/>
</dbReference>
<organism evidence="3 4">
    <name type="scientific">Tropicimonas isoalkanivorans</name>
    <dbReference type="NCBI Taxonomy" id="441112"/>
    <lineage>
        <taxon>Bacteria</taxon>
        <taxon>Pseudomonadati</taxon>
        <taxon>Pseudomonadota</taxon>
        <taxon>Alphaproteobacteria</taxon>
        <taxon>Rhodobacterales</taxon>
        <taxon>Roseobacteraceae</taxon>
        <taxon>Tropicimonas</taxon>
    </lineage>
</organism>
<keyword evidence="2" id="KW-0413">Isomerase</keyword>